<reference evidence="2" key="1">
    <citation type="submission" date="2016-11" db="EMBL/GenBank/DDBJ databases">
        <authorList>
            <person name="Varghese N."/>
            <person name="Submissions S."/>
        </authorList>
    </citation>
    <scope>NUCLEOTIDE SEQUENCE [LARGE SCALE GENOMIC DNA]</scope>
    <source>
        <strain evidence="2">DSM 24786</strain>
    </source>
</reference>
<sequence length="52" mass="6052">MVTVITLLKTHIHISYFVYTYIIISQLFNKPTGSSLPILIPLELLNFYVNRL</sequence>
<keyword evidence="2" id="KW-1185">Reference proteome</keyword>
<dbReference type="Proteomes" id="UP000183257">
    <property type="component" value="Unassembled WGS sequence"/>
</dbReference>
<dbReference type="AlphaFoldDB" id="A0A1K1P522"/>
<evidence type="ECO:0000313" key="2">
    <source>
        <dbReference type="Proteomes" id="UP000183257"/>
    </source>
</evidence>
<name>A0A1K1P522_9FLAO</name>
<dbReference type="EMBL" id="FPIY01000002">
    <property type="protein sequence ID" value="SFW42856.1"/>
    <property type="molecule type" value="Genomic_DNA"/>
</dbReference>
<protein>
    <submittedName>
        <fullName evidence="1">Uncharacterized protein</fullName>
    </submittedName>
</protein>
<proteinExistence type="predicted"/>
<evidence type="ECO:0000313" key="1">
    <source>
        <dbReference type="EMBL" id="SFW42856.1"/>
    </source>
</evidence>
<organism evidence="1 2">
    <name type="scientific">Cellulophaga fucicola</name>
    <dbReference type="NCBI Taxonomy" id="76595"/>
    <lineage>
        <taxon>Bacteria</taxon>
        <taxon>Pseudomonadati</taxon>
        <taxon>Bacteroidota</taxon>
        <taxon>Flavobacteriia</taxon>
        <taxon>Flavobacteriales</taxon>
        <taxon>Flavobacteriaceae</taxon>
        <taxon>Cellulophaga</taxon>
    </lineage>
</organism>
<accession>A0A1K1P522</accession>
<gene>
    <name evidence="1" type="ORF">SAMN05660313_01627</name>
</gene>